<keyword evidence="2" id="KW-1185">Reference proteome</keyword>
<name>A0A5C5UUU2_9PLAN</name>
<dbReference type="EMBL" id="SIHI01000120">
    <property type="protein sequence ID" value="TWT29559.1"/>
    <property type="molecule type" value="Genomic_DNA"/>
</dbReference>
<protein>
    <submittedName>
        <fullName evidence="1">Uncharacterized protein</fullName>
    </submittedName>
</protein>
<proteinExistence type="predicted"/>
<reference evidence="1 2" key="1">
    <citation type="submission" date="2019-02" db="EMBL/GenBank/DDBJ databases">
        <title>Deep-cultivation of Planctomycetes and their phenomic and genomic characterization uncovers novel biology.</title>
        <authorList>
            <person name="Wiegand S."/>
            <person name="Jogler M."/>
            <person name="Boedeker C."/>
            <person name="Pinto D."/>
            <person name="Vollmers J."/>
            <person name="Rivas-Marin E."/>
            <person name="Kohn T."/>
            <person name="Peeters S.H."/>
            <person name="Heuer A."/>
            <person name="Rast P."/>
            <person name="Oberbeckmann S."/>
            <person name="Bunk B."/>
            <person name="Jeske O."/>
            <person name="Meyerdierks A."/>
            <person name="Storesund J.E."/>
            <person name="Kallscheuer N."/>
            <person name="Luecker S."/>
            <person name="Lage O.M."/>
            <person name="Pohl T."/>
            <person name="Merkel B.J."/>
            <person name="Hornburger P."/>
            <person name="Mueller R.-W."/>
            <person name="Bruemmer F."/>
            <person name="Labrenz M."/>
            <person name="Spormann A.M."/>
            <person name="Op Den Camp H."/>
            <person name="Overmann J."/>
            <person name="Amann R."/>
            <person name="Jetten M.S.M."/>
            <person name="Mascher T."/>
            <person name="Medema M.H."/>
            <person name="Devos D.P."/>
            <person name="Kaster A.-K."/>
            <person name="Ovreas L."/>
            <person name="Rohde M."/>
            <person name="Galperin M.Y."/>
            <person name="Jogler C."/>
        </authorList>
    </citation>
    <scope>NUCLEOTIDE SEQUENCE [LARGE SCALE GENOMIC DNA]</scope>
    <source>
        <strain evidence="1 2">KOR42</strain>
    </source>
</reference>
<evidence type="ECO:0000313" key="2">
    <source>
        <dbReference type="Proteomes" id="UP000317243"/>
    </source>
</evidence>
<organism evidence="1 2">
    <name type="scientific">Thalassoglobus neptunius</name>
    <dbReference type="NCBI Taxonomy" id="1938619"/>
    <lineage>
        <taxon>Bacteria</taxon>
        <taxon>Pseudomonadati</taxon>
        <taxon>Planctomycetota</taxon>
        <taxon>Planctomycetia</taxon>
        <taxon>Planctomycetales</taxon>
        <taxon>Planctomycetaceae</taxon>
        <taxon>Thalassoglobus</taxon>
    </lineage>
</organism>
<gene>
    <name evidence="1" type="ORF">KOR42_55140</name>
</gene>
<sequence length="157" mass="16561">MLTGIAYSVLMLFFPVSWLLILVAAPVGVFGASCICMRENRGPKHVSSEASGVVDRVLIQGIVEVTPIYDLEDFGSGYHVVTSSGESAVIIGQVLADIDYEGEGLPSNLTLEVDSGSKEILDVHGDGDEIPVTLNCSLQSVGIDVIVGFSLCDRVSS</sequence>
<dbReference type="Proteomes" id="UP000317243">
    <property type="component" value="Unassembled WGS sequence"/>
</dbReference>
<dbReference type="AlphaFoldDB" id="A0A5C5UUU2"/>
<evidence type="ECO:0000313" key="1">
    <source>
        <dbReference type="EMBL" id="TWT29559.1"/>
    </source>
</evidence>
<comment type="caution">
    <text evidence="1">The sequence shown here is derived from an EMBL/GenBank/DDBJ whole genome shotgun (WGS) entry which is preliminary data.</text>
</comment>
<accession>A0A5C5UUU2</accession>